<organism evidence="4 5">
    <name type="scientific">Saccharospirillum salsuginis</name>
    <dbReference type="NCBI Taxonomy" id="418750"/>
    <lineage>
        <taxon>Bacteria</taxon>
        <taxon>Pseudomonadati</taxon>
        <taxon>Pseudomonadota</taxon>
        <taxon>Gammaproteobacteria</taxon>
        <taxon>Oceanospirillales</taxon>
        <taxon>Saccharospirillaceae</taxon>
        <taxon>Saccharospirillum</taxon>
    </lineage>
</organism>
<dbReference type="EMBL" id="BMXR01000002">
    <property type="protein sequence ID" value="GGX44745.1"/>
    <property type="molecule type" value="Genomic_DNA"/>
</dbReference>
<evidence type="ECO:0000259" key="3">
    <source>
        <dbReference type="PROSITE" id="PS51295"/>
    </source>
</evidence>
<keyword evidence="5" id="KW-1185">Reference proteome</keyword>
<evidence type="ECO:0000313" key="4">
    <source>
        <dbReference type="EMBL" id="GGX44745.1"/>
    </source>
</evidence>
<keyword evidence="1 2" id="KW-0694">RNA-binding</keyword>
<reference evidence="4" key="1">
    <citation type="journal article" date="2014" name="Int. J. Syst. Evol. Microbiol.">
        <title>Complete genome sequence of Corynebacterium casei LMG S-19264T (=DSM 44701T), isolated from a smear-ripened cheese.</title>
        <authorList>
            <consortium name="US DOE Joint Genome Institute (JGI-PGF)"/>
            <person name="Walter F."/>
            <person name="Albersmeier A."/>
            <person name="Kalinowski J."/>
            <person name="Ruckert C."/>
        </authorList>
    </citation>
    <scope>NUCLEOTIDE SEQUENCE</scope>
    <source>
        <strain evidence="4">KCTC 22169</strain>
    </source>
</reference>
<proteinExistence type="predicted"/>
<evidence type="ECO:0000313" key="5">
    <source>
        <dbReference type="Proteomes" id="UP000626148"/>
    </source>
</evidence>
<dbReference type="PANTHER" id="PTHR40065">
    <property type="entry name" value="RNA-BINDING PROTEIN YHBY"/>
    <property type="match status" value="1"/>
</dbReference>
<accession>A0A918K1R9</accession>
<dbReference type="InterPro" id="IPR051925">
    <property type="entry name" value="RNA-binding_domain"/>
</dbReference>
<dbReference type="PANTHER" id="PTHR40065:SF3">
    <property type="entry name" value="RNA-BINDING PROTEIN YHBY"/>
    <property type="match status" value="1"/>
</dbReference>
<comment type="caution">
    <text evidence="4">The sequence shown here is derived from an EMBL/GenBank/DDBJ whole genome shotgun (WGS) entry which is preliminary data.</text>
</comment>
<feature type="domain" description="CRM" evidence="3">
    <location>
        <begin position="1"/>
        <end position="97"/>
    </location>
</feature>
<dbReference type="InterPro" id="IPR001890">
    <property type="entry name" value="RNA-binding_CRM"/>
</dbReference>
<dbReference type="Pfam" id="PF01985">
    <property type="entry name" value="CRS1_YhbY"/>
    <property type="match status" value="1"/>
</dbReference>
<dbReference type="InterPro" id="IPR035920">
    <property type="entry name" value="YhbY-like_sf"/>
</dbReference>
<protein>
    <submittedName>
        <fullName evidence="4">RNA-binding protein</fullName>
    </submittedName>
</protein>
<gene>
    <name evidence="4" type="ORF">GCM10007392_09430</name>
</gene>
<dbReference type="AlphaFoldDB" id="A0A918K1R9"/>
<evidence type="ECO:0000256" key="1">
    <source>
        <dbReference type="ARBA" id="ARBA00022884"/>
    </source>
</evidence>
<dbReference type="PROSITE" id="PS51295">
    <property type="entry name" value="CRM"/>
    <property type="match status" value="1"/>
</dbReference>
<evidence type="ECO:0000256" key="2">
    <source>
        <dbReference type="PROSITE-ProRule" id="PRU00626"/>
    </source>
</evidence>
<dbReference type="SUPFAM" id="SSF75471">
    <property type="entry name" value="YhbY-like"/>
    <property type="match status" value="1"/>
</dbReference>
<sequence length="104" mass="11610">MSLNQEQKKRYRAIGHHLNPLVTVAEKGLAETVLAEIERALNDHELIKVKVNVADRAQKTALIDEMCAETGATLVQSIGRVALLLRKADKPNPKLSNLVRYQQL</sequence>
<dbReference type="GO" id="GO:0003723">
    <property type="term" value="F:RNA binding"/>
    <property type="evidence" value="ECO:0007669"/>
    <property type="project" value="UniProtKB-UniRule"/>
</dbReference>
<reference evidence="4" key="2">
    <citation type="submission" date="2020-09" db="EMBL/GenBank/DDBJ databases">
        <authorList>
            <person name="Sun Q."/>
            <person name="Kim S."/>
        </authorList>
    </citation>
    <scope>NUCLEOTIDE SEQUENCE</scope>
    <source>
        <strain evidence="4">KCTC 22169</strain>
    </source>
</reference>
<dbReference type="SMART" id="SM01103">
    <property type="entry name" value="CRS1_YhbY"/>
    <property type="match status" value="1"/>
</dbReference>
<dbReference type="Proteomes" id="UP000626148">
    <property type="component" value="Unassembled WGS sequence"/>
</dbReference>
<dbReference type="RefSeq" id="WP_189607341.1">
    <property type="nucleotide sequence ID" value="NZ_BMXR01000002.1"/>
</dbReference>
<name>A0A918K1R9_9GAMM</name>
<dbReference type="Gene3D" id="3.30.110.60">
    <property type="entry name" value="YhbY-like"/>
    <property type="match status" value="1"/>
</dbReference>